<dbReference type="InterPro" id="IPR001412">
    <property type="entry name" value="aa-tRNA-synth_I_CS"/>
</dbReference>
<dbReference type="GO" id="GO:0004825">
    <property type="term" value="F:methionine-tRNA ligase activity"/>
    <property type="evidence" value="ECO:0007669"/>
    <property type="project" value="InterPro"/>
</dbReference>
<dbReference type="Gene3D" id="3.40.50.620">
    <property type="entry name" value="HUPs"/>
    <property type="match status" value="1"/>
</dbReference>
<dbReference type="GO" id="GO:0005524">
    <property type="term" value="F:ATP binding"/>
    <property type="evidence" value="ECO:0007669"/>
    <property type="project" value="UniProtKB-KW"/>
</dbReference>
<accession>A0A7D9E1M8</accession>
<keyword evidence="2 6" id="KW-0547">Nucleotide-binding</keyword>
<dbReference type="Pfam" id="PF09334">
    <property type="entry name" value="tRNA-synt_1g"/>
    <property type="match status" value="1"/>
</dbReference>
<dbReference type="GO" id="GO:0017101">
    <property type="term" value="C:aminoacyl-tRNA synthetase multienzyme complex"/>
    <property type="evidence" value="ECO:0007669"/>
    <property type="project" value="TreeGrafter"/>
</dbReference>
<name>A0A7D9E1M8_PARCT</name>
<dbReference type="GO" id="GO:0005829">
    <property type="term" value="C:cytosol"/>
    <property type="evidence" value="ECO:0007669"/>
    <property type="project" value="TreeGrafter"/>
</dbReference>
<dbReference type="PANTHER" id="PTHR45765">
    <property type="entry name" value="METHIONINE--TRNA LIGASE"/>
    <property type="match status" value="1"/>
</dbReference>
<dbReference type="InterPro" id="IPR041598">
    <property type="entry name" value="MARS_N"/>
</dbReference>
<dbReference type="InterPro" id="IPR014729">
    <property type="entry name" value="Rossmann-like_a/b/a_fold"/>
</dbReference>
<dbReference type="Gene3D" id="1.20.1050.10">
    <property type="match status" value="1"/>
</dbReference>
<dbReference type="PANTHER" id="PTHR45765:SF1">
    <property type="entry name" value="METHIONINE--TRNA LIGASE, CYTOPLASMIC"/>
    <property type="match status" value="1"/>
</dbReference>
<dbReference type="InterPro" id="IPR010987">
    <property type="entry name" value="Glutathione-S-Trfase_C-like"/>
</dbReference>
<evidence type="ECO:0000256" key="5">
    <source>
        <dbReference type="ARBA" id="ARBA00023146"/>
    </source>
</evidence>
<gene>
    <name evidence="8" type="ORF">PACLA_8A065382</name>
</gene>
<sequence>MFVIFRSFRNVSSTSFRVSRSTELLFRRFFSMKLYTDKYNPFTLRVLVADRLAGTAVGVQHVQKDEAVKRFPFLKEPKLPFLEVEHNRHIFSPNAICRYLLSCDASKKFTSDLNNLSIGDHWLEWDVLHLQPSVFSFLVASFSPGSSGEANLVTECLAYLESALKPGAKYIVGDELSLTDVVVWGTLYPLLVQQSHQKGLDLNAKYSKVMAWFNNLMQKDEFSSISQIITEGKGPESFKDALVAYQLVNPVASTRKDSNKSEAIADNAESDEISYKKSQVNEQEVNDSVTAWNTQKVPKRRVLEHPILPKDGEKNILITSALPYVNNVPHLGNIIGCVLSADVFAR</sequence>
<dbReference type="Proteomes" id="UP001152795">
    <property type="component" value="Unassembled WGS sequence"/>
</dbReference>
<evidence type="ECO:0000313" key="9">
    <source>
        <dbReference type="Proteomes" id="UP001152795"/>
    </source>
</evidence>
<dbReference type="Gene3D" id="3.40.30.10">
    <property type="entry name" value="Glutaredoxin"/>
    <property type="match status" value="1"/>
</dbReference>
<evidence type="ECO:0000256" key="2">
    <source>
        <dbReference type="ARBA" id="ARBA00022741"/>
    </source>
</evidence>
<comment type="similarity">
    <text evidence="6">Belongs to the class-I aminoacyl-tRNA synthetase family.</text>
</comment>
<dbReference type="GO" id="GO:0006431">
    <property type="term" value="P:methionyl-tRNA aminoacylation"/>
    <property type="evidence" value="ECO:0007669"/>
    <property type="project" value="TreeGrafter"/>
</dbReference>
<evidence type="ECO:0000313" key="8">
    <source>
        <dbReference type="EMBL" id="CAB3999458.1"/>
    </source>
</evidence>
<keyword evidence="3 6" id="KW-0067">ATP-binding</keyword>
<keyword evidence="4 6" id="KW-0648">Protein biosynthesis</keyword>
<dbReference type="SUPFAM" id="SSF52374">
    <property type="entry name" value="Nucleotidylyl transferase"/>
    <property type="match status" value="1"/>
</dbReference>
<dbReference type="InterPro" id="IPR015413">
    <property type="entry name" value="Methionyl/Leucyl_tRNA_Synth"/>
</dbReference>
<evidence type="ECO:0000256" key="1">
    <source>
        <dbReference type="ARBA" id="ARBA00022598"/>
    </source>
</evidence>
<evidence type="ECO:0000259" key="7">
    <source>
        <dbReference type="PROSITE" id="PS50405"/>
    </source>
</evidence>
<dbReference type="InterPro" id="IPR036249">
    <property type="entry name" value="Thioredoxin-like_sf"/>
</dbReference>
<dbReference type="CDD" id="cd00570">
    <property type="entry name" value="GST_N_family"/>
    <property type="match status" value="1"/>
</dbReference>
<proteinExistence type="inferred from homology"/>
<dbReference type="InterPro" id="IPR036282">
    <property type="entry name" value="Glutathione-S-Trfase_C_sf"/>
</dbReference>
<evidence type="ECO:0000256" key="6">
    <source>
        <dbReference type="RuleBase" id="RU363039"/>
    </source>
</evidence>
<protein>
    <submittedName>
        <fullName evidence="8">Methionine--tRNA ligase, cytoplasmic</fullName>
    </submittedName>
</protein>
<keyword evidence="5 6" id="KW-0030">Aminoacyl-tRNA synthetase</keyword>
<dbReference type="EMBL" id="CACRXK020003593">
    <property type="protein sequence ID" value="CAB3999458.1"/>
    <property type="molecule type" value="Genomic_DNA"/>
</dbReference>
<organism evidence="8 9">
    <name type="scientific">Paramuricea clavata</name>
    <name type="common">Red gorgonian</name>
    <name type="synonym">Violescent sea-whip</name>
    <dbReference type="NCBI Taxonomy" id="317549"/>
    <lineage>
        <taxon>Eukaryota</taxon>
        <taxon>Metazoa</taxon>
        <taxon>Cnidaria</taxon>
        <taxon>Anthozoa</taxon>
        <taxon>Octocorallia</taxon>
        <taxon>Malacalcyonacea</taxon>
        <taxon>Plexauridae</taxon>
        <taxon>Paramuricea</taxon>
    </lineage>
</organism>
<dbReference type="Pfam" id="PF13410">
    <property type="entry name" value="GST_C_2"/>
    <property type="match status" value="1"/>
</dbReference>
<evidence type="ECO:0000256" key="4">
    <source>
        <dbReference type="ARBA" id="ARBA00022917"/>
    </source>
</evidence>
<keyword evidence="1 6" id="KW-0436">Ligase</keyword>
<dbReference type="SUPFAM" id="SSF47616">
    <property type="entry name" value="GST C-terminal domain-like"/>
    <property type="match status" value="1"/>
</dbReference>
<evidence type="ECO:0000256" key="3">
    <source>
        <dbReference type="ARBA" id="ARBA00022840"/>
    </source>
</evidence>
<dbReference type="PROSITE" id="PS00178">
    <property type="entry name" value="AA_TRNA_LIGASE_I"/>
    <property type="match status" value="1"/>
</dbReference>
<feature type="domain" description="GST C-terminal" evidence="7">
    <location>
        <begin position="112"/>
        <end position="251"/>
    </location>
</feature>
<dbReference type="PROSITE" id="PS50405">
    <property type="entry name" value="GST_CTER"/>
    <property type="match status" value="1"/>
</dbReference>
<reference evidence="8" key="1">
    <citation type="submission" date="2020-04" db="EMBL/GenBank/DDBJ databases">
        <authorList>
            <person name="Alioto T."/>
            <person name="Alioto T."/>
            <person name="Gomez Garrido J."/>
        </authorList>
    </citation>
    <scope>NUCLEOTIDE SEQUENCE</scope>
    <source>
        <strain evidence="8">A484AB</strain>
    </source>
</reference>
<keyword evidence="9" id="KW-1185">Reference proteome</keyword>
<dbReference type="AlphaFoldDB" id="A0A7D9E1M8"/>
<dbReference type="Pfam" id="PF18485">
    <property type="entry name" value="GST_N_5"/>
    <property type="match status" value="1"/>
</dbReference>
<dbReference type="OrthoDB" id="5844513at2759"/>
<dbReference type="SUPFAM" id="SSF52833">
    <property type="entry name" value="Thioredoxin-like"/>
    <property type="match status" value="1"/>
</dbReference>
<comment type="caution">
    <text evidence="8">The sequence shown here is derived from an EMBL/GenBank/DDBJ whole genome shotgun (WGS) entry which is preliminary data.</text>
</comment>
<dbReference type="InterPro" id="IPR023458">
    <property type="entry name" value="Met-tRNA_ligase_1"/>
</dbReference>